<reference evidence="2" key="1">
    <citation type="submission" date="2012-04" db="EMBL/GenBank/DDBJ databases">
        <title>The Genome Sequence of Loa loa.</title>
        <authorList>
            <consortium name="The Broad Institute Genome Sequencing Platform"/>
            <consortium name="Broad Institute Genome Sequencing Center for Infectious Disease"/>
            <person name="Nutman T.B."/>
            <person name="Fink D.L."/>
            <person name="Russ C."/>
            <person name="Young S."/>
            <person name="Zeng Q."/>
            <person name="Gargeya S."/>
            <person name="Alvarado L."/>
            <person name="Berlin A."/>
            <person name="Chapman S.B."/>
            <person name="Chen Z."/>
            <person name="Freedman E."/>
            <person name="Gellesch M."/>
            <person name="Goldberg J."/>
            <person name="Griggs A."/>
            <person name="Gujja S."/>
            <person name="Heilman E.R."/>
            <person name="Heiman D."/>
            <person name="Howarth C."/>
            <person name="Mehta T."/>
            <person name="Neiman D."/>
            <person name="Pearson M."/>
            <person name="Roberts A."/>
            <person name="Saif S."/>
            <person name="Shea T."/>
            <person name="Shenoy N."/>
            <person name="Sisk P."/>
            <person name="Stolte C."/>
            <person name="Sykes S."/>
            <person name="White J."/>
            <person name="Yandava C."/>
            <person name="Haas B."/>
            <person name="Henn M.R."/>
            <person name="Nusbaum C."/>
            <person name="Birren B."/>
        </authorList>
    </citation>
    <scope>NUCLEOTIDE SEQUENCE [LARGE SCALE GENOMIC DNA]</scope>
</reference>
<evidence type="ECO:0000256" key="1">
    <source>
        <dbReference type="SAM" id="MobiDB-lite"/>
    </source>
</evidence>
<feature type="compositionally biased region" description="Basic residues" evidence="1">
    <location>
        <begin position="41"/>
        <end position="51"/>
    </location>
</feature>
<feature type="region of interest" description="Disordered" evidence="1">
    <location>
        <begin position="19"/>
        <end position="51"/>
    </location>
</feature>
<protein>
    <submittedName>
        <fullName evidence="2">Uncharacterized protein</fullName>
    </submittedName>
</protein>
<dbReference type="CTD" id="9945222"/>
<dbReference type="AlphaFoldDB" id="A0A1S0TWM4"/>
<dbReference type="EMBL" id="JH712311">
    <property type="protein sequence ID" value="EFO20690.1"/>
    <property type="molecule type" value="Genomic_DNA"/>
</dbReference>
<evidence type="ECO:0000313" key="2">
    <source>
        <dbReference type="EMBL" id="EFO20690.1"/>
    </source>
</evidence>
<proteinExistence type="predicted"/>
<organism evidence="2">
    <name type="scientific">Loa loa</name>
    <name type="common">Eye worm</name>
    <name type="synonym">Filaria loa</name>
    <dbReference type="NCBI Taxonomy" id="7209"/>
    <lineage>
        <taxon>Eukaryota</taxon>
        <taxon>Metazoa</taxon>
        <taxon>Ecdysozoa</taxon>
        <taxon>Nematoda</taxon>
        <taxon>Chromadorea</taxon>
        <taxon>Rhabditida</taxon>
        <taxon>Spirurina</taxon>
        <taxon>Spiruromorpha</taxon>
        <taxon>Filarioidea</taxon>
        <taxon>Onchocercidae</taxon>
        <taxon>Loa</taxon>
    </lineage>
</organism>
<accession>A0A1S0TWM4</accession>
<dbReference type="InParanoid" id="A0A1S0TWM4"/>
<gene>
    <name evidence="2" type="ORF">LOAG_07801</name>
</gene>
<sequence>YYRGQERICDTKKPNIITGESETSHIRSSVNLKKTEQLKKPSPHQRQHNFS</sequence>
<dbReference type="GeneID" id="9945222"/>
<dbReference type="RefSeq" id="XP_003143382.1">
    <property type="nucleotide sequence ID" value="XM_003143334.1"/>
</dbReference>
<dbReference type="KEGG" id="loa:LOAG_07801"/>
<feature type="compositionally biased region" description="Polar residues" evidence="1">
    <location>
        <begin position="19"/>
        <end position="32"/>
    </location>
</feature>
<feature type="non-terminal residue" evidence="2">
    <location>
        <position position="1"/>
    </location>
</feature>
<name>A0A1S0TWM4_LOALO</name>